<proteinExistence type="predicted"/>
<comment type="caution">
    <text evidence="10">The sequence shown here is derived from an EMBL/GenBank/DDBJ whole genome shotgun (WGS) entry which is preliminary data.</text>
</comment>
<protein>
    <submittedName>
        <fullName evidence="10">Uncharacterized protein</fullName>
    </submittedName>
</protein>
<dbReference type="PROSITE" id="PS50090">
    <property type="entry name" value="MYB_LIKE"/>
    <property type="match status" value="1"/>
</dbReference>
<dbReference type="NCBIfam" id="TIGR01557">
    <property type="entry name" value="myb_SHAQKYF"/>
    <property type="match status" value="1"/>
</dbReference>
<feature type="compositionally biased region" description="Low complexity" evidence="6">
    <location>
        <begin position="310"/>
        <end position="322"/>
    </location>
</feature>
<dbReference type="SUPFAM" id="SSF46689">
    <property type="entry name" value="Homeodomain-like"/>
    <property type="match status" value="1"/>
</dbReference>
<dbReference type="PANTHER" id="PTHR44191">
    <property type="entry name" value="TRANSCRIPTION FACTOR KUA1"/>
    <property type="match status" value="1"/>
</dbReference>
<feature type="region of interest" description="Disordered" evidence="6">
    <location>
        <begin position="37"/>
        <end position="70"/>
    </location>
</feature>
<gene>
    <name evidence="10" type="ORF">SAY86_027212</name>
</gene>
<dbReference type="PROSITE" id="PS51293">
    <property type="entry name" value="SANT"/>
    <property type="match status" value="1"/>
</dbReference>
<dbReference type="PANTHER" id="PTHR44191:SF26">
    <property type="entry name" value="TRANSCRIPTION FACTOR KUA1"/>
    <property type="match status" value="1"/>
</dbReference>
<dbReference type="PROSITE" id="PS51294">
    <property type="entry name" value="HTH_MYB"/>
    <property type="match status" value="1"/>
</dbReference>
<dbReference type="CDD" id="cd00167">
    <property type="entry name" value="SANT"/>
    <property type="match status" value="1"/>
</dbReference>
<feature type="compositionally biased region" description="Polar residues" evidence="6">
    <location>
        <begin position="324"/>
        <end position="333"/>
    </location>
</feature>
<feature type="region of interest" description="Disordered" evidence="6">
    <location>
        <begin position="310"/>
        <end position="333"/>
    </location>
</feature>
<evidence type="ECO:0000259" key="9">
    <source>
        <dbReference type="PROSITE" id="PS51294"/>
    </source>
</evidence>
<dbReference type="InterPro" id="IPR006447">
    <property type="entry name" value="Myb_dom_plants"/>
</dbReference>
<dbReference type="GO" id="GO:0003677">
    <property type="term" value="F:DNA binding"/>
    <property type="evidence" value="ECO:0007669"/>
    <property type="project" value="UniProtKB-KW"/>
</dbReference>
<feature type="domain" description="Myb-like" evidence="7">
    <location>
        <begin position="96"/>
        <end position="148"/>
    </location>
</feature>
<dbReference type="InterPro" id="IPR017930">
    <property type="entry name" value="Myb_dom"/>
</dbReference>
<evidence type="ECO:0000259" key="7">
    <source>
        <dbReference type="PROSITE" id="PS50090"/>
    </source>
</evidence>
<dbReference type="InterPro" id="IPR001005">
    <property type="entry name" value="SANT/Myb"/>
</dbReference>
<comment type="subcellular location">
    <subcellularLocation>
        <location evidence="1">Nucleus</location>
    </subcellularLocation>
</comment>
<evidence type="ECO:0000313" key="10">
    <source>
        <dbReference type="EMBL" id="KAK4769062.1"/>
    </source>
</evidence>
<dbReference type="GO" id="GO:0009723">
    <property type="term" value="P:response to ethylene"/>
    <property type="evidence" value="ECO:0007669"/>
    <property type="project" value="TreeGrafter"/>
</dbReference>
<evidence type="ECO:0000256" key="1">
    <source>
        <dbReference type="ARBA" id="ARBA00004123"/>
    </source>
</evidence>
<evidence type="ECO:0000256" key="5">
    <source>
        <dbReference type="ARBA" id="ARBA00023242"/>
    </source>
</evidence>
<feature type="compositionally biased region" description="Low complexity" evidence="6">
    <location>
        <begin position="46"/>
        <end position="56"/>
    </location>
</feature>
<keyword evidence="2" id="KW-0805">Transcription regulation</keyword>
<dbReference type="InterPro" id="IPR052245">
    <property type="entry name" value="Plant_Stress_Dev_TF"/>
</dbReference>
<dbReference type="GO" id="GO:0009739">
    <property type="term" value="P:response to gibberellin"/>
    <property type="evidence" value="ECO:0007669"/>
    <property type="project" value="TreeGrafter"/>
</dbReference>
<evidence type="ECO:0000256" key="2">
    <source>
        <dbReference type="ARBA" id="ARBA00023015"/>
    </source>
</evidence>
<keyword evidence="4" id="KW-0804">Transcription</keyword>
<sequence>MTRRCSHCSHDGHNSRTCQNRVVKLFGVRINDGSSIRKSASMGNLSSRCSGSGSSSQIKHPVSPRETTLDHGGAAAADGYASEDFVAGTSISSTCRRRKKGVPWTQEEHRLFLLGLQKLGKGDWRGISRNYVISRTPIQVASHAQKYYMRHSCNSRRKRRSSLFDMVIDEAGDMPRESTGLLSMDHPKPDAPSQDQSTAPPPPPVEEECESREATNSSGGGSQAVVTSSLSNIIYPFYPVICPPPPAYFSPFFPFTLWPAYAPMATKAEDAVEVLKPTAVRSKSPINVGELIGMSNLSLGEGTGYNTVSSSLSSSAGSSRQSAFHANTATVGS</sequence>
<evidence type="ECO:0000313" key="11">
    <source>
        <dbReference type="Proteomes" id="UP001346149"/>
    </source>
</evidence>
<feature type="region of interest" description="Disordered" evidence="6">
    <location>
        <begin position="175"/>
        <end position="223"/>
    </location>
</feature>
<accession>A0AAN7KM14</accession>
<dbReference type="Proteomes" id="UP001346149">
    <property type="component" value="Unassembled WGS sequence"/>
</dbReference>
<evidence type="ECO:0000259" key="8">
    <source>
        <dbReference type="PROSITE" id="PS51293"/>
    </source>
</evidence>
<dbReference type="FunFam" id="1.10.10.60:FF:000009">
    <property type="entry name" value="transcription factor MYB1R1"/>
    <property type="match status" value="1"/>
</dbReference>
<dbReference type="InterPro" id="IPR009057">
    <property type="entry name" value="Homeodomain-like_sf"/>
</dbReference>
<dbReference type="EMBL" id="JAXQNO010000021">
    <property type="protein sequence ID" value="KAK4769062.1"/>
    <property type="molecule type" value="Genomic_DNA"/>
</dbReference>
<dbReference type="AlphaFoldDB" id="A0AAN7KM14"/>
<evidence type="ECO:0000256" key="3">
    <source>
        <dbReference type="ARBA" id="ARBA00023125"/>
    </source>
</evidence>
<evidence type="ECO:0000256" key="6">
    <source>
        <dbReference type="SAM" id="MobiDB-lite"/>
    </source>
</evidence>
<keyword evidence="5" id="KW-0539">Nucleus</keyword>
<dbReference type="Pfam" id="PF00249">
    <property type="entry name" value="Myb_DNA-binding"/>
    <property type="match status" value="1"/>
</dbReference>
<reference evidence="10 11" key="1">
    <citation type="journal article" date="2023" name="Hortic Res">
        <title>Pangenome of water caltrop reveals structural variations and asymmetric subgenome divergence after allopolyploidization.</title>
        <authorList>
            <person name="Zhang X."/>
            <person name="Chen Y."/>
            <person name="Wang L."/>
            <person name="Yuan Y."/>
            <person name="Fang M."/>
            <person name="Shi L."/>
            <person name="Lu R."/>
            <person name="Comes H.P."/>
            <person name="Ma Y."/>
            <person name="Chen Y."/>
            <person name="Huang G."/>
            <person name="Zhou Y."/>
            <person name="Zheng Z."/>
            <person name="Qiu Y."/>
        </authorList>
    </citation>
    <scope>NUCLEOTIDE SEQUENCE [LARGE SCALE GENOMIC DNA]</scope>
    <source>
        <strain evidence="10">F231</strain>
    </source>
</reference>
<dbReference type="Gene3D" id="1.10.10.60">
    <property type="entry name" value="Homeodomain-like"/>
    <property type="match status" value="1"/>
</dbReference>
<keyword evidence="11" id="KW-1185">Reference proteome</keyword>
<dbReference type="GO" id="GO:0005634">
    <property type="term" value="C:nucleus"/>
    <property type="evidence" value="ECO:0007669"/>
    <property type="project" value="UniProtKB-SubCell"/>
</dbReference>
<feature type="domain" description="HTH myb-type" evidence="9">
    <location>
        <begin position="96"/>
        <end position="152"/>
    </location>
</feature>
<dbReference type="InterPro" id="IPR017884">
    <property type="entry name" value="SANT_dom"/>
</dbReference>
<evidence type="ECO:0000256" key="4">
    <source>
        <dbReference type="ARBA" id="ARBA00023163"/>
    </source>
</evidence>
<feature type="domain" description="SANT" evidence="8">
    <location>
        <begin position="104"/>
        <end position="152"/>
    </location>
</feature>
<keyword evidence="3" id="KW-0238">DNA-binding</keyword>
<dbReference type="SMART" id="SM00717">
    <property type="entry name" value="SANT"/>
    <property type="match status" value="1"/>
</dbReference>
<organism evidence="10 11">
    <name type="scientific">Trapa natans</name>
    <name type="common">Water chestnut</name>
    <dbReference type="NCBI Taxonomy" id="22666"/>
    <lineage>
        <taxon>Eukaryota</taxon>
        <taxon>Viridiplantae</taxon>
        <taxon>Streptophyta</taxon>
        <taxon>Embryophyta</taxon>
        <taxon>Tracheophyta</taxon>
        <taxon>Spermatophyta</taxon>
        <taxon>Magnoliopsida</taxon>
        <taxon>eudicotyledons</taxon>
        <taxon>Gunneridae</taxon>
        <taxon>Pentapetalae</taxon>
        <taxon>rosids</taxon>
        <taxon>malvids</taxon>
        <taxon>Myrtales</taxon>
        <taxon>Lythraceae</taxon>
        <taxon>Trapa</taxon>
    </lineage>
</organism>
<name>A0AAN7KM14_TRANT</name>
<dbReference type="GO" id="GO:0006355">
    <property type="term" value="P:regulation of DNA-templated transcription"/>
    <property type="evidence" value="ECO:0007669"/>
    <property type="project" value="UniProtKB-ARBA"/>
</dbReference>